<comment type="caution">
    <text evidence="4">The sequence shown here is derived from an EMBL/GenBank/DDBJ whole genome shotgun (WGS) entry which is preliminary data.</text>
</comment>
<name>A0A9N8V9D1_9GLOM</name>
<evidence type="ECO:0000313" key="5">
    <source>
        <dbReference type="Proteomes" id="UP000789831"/>
    </source>
</evidence>
<dbReference type="EMBL" id="CAJVPL010000079">
    <property type="protein sequence ID" value="CAG8443064.1"/>
    <property type="molecule type" value="Genomic_DNA"/>
</dbReference>
<dbReference type="PANTHER" id="PTHR41807:SF1">
    <property type="entry name" value="GLUTATHIONE TRANSFERASE 3"/>
    <property type="match status" value="1"/>
</dbReference>
<evidence type="ECO:0000256" key="2">
    <source>
        <dbReference type="SAM" id="Phobius"/>
    </source>
</evidence>
<feature type="compositionally biased region" description="Low complexity" evidence="1">
    <location>
        <begin position="83"/>
        <end position="92"/>
    </location>
</feature>
<accession>A0A9N8V9D1</accession>
<protein>
    <submittedName>
        <fullName evidence="4">4698_t:CDS:1</fullName>
    </submittedName>
</protein>
<dbReference type="AlphaFoldDB" id="A0A9N8V9D1"/>
<sequence>MSSDTLASLKSKRKGELKELAVNYGLSTKGLRIDIENRIREYILERQKDSDDTDVSTGYSGEGDSEKEVKQAESSSGPPSPVRPSSRAAASSPHKKTNGDSRSDYSSESFDKQEVVKEIAVGTSFNGSTPHGRTIETSDDHDVNFSVRTFSFETVNEGVIELRRYVTNTRAFVIASIALQIAVFLYVSIEWTKFATIPIGFLSTETREYSINLRGPDLTILGEWHRFWRPLLVYWGYLVLLPLVFAYVFNFEPHRHAASPLAFSVAQYCILFISAGNLDWVEDVRDFIPETIIYSGAGASVVFAFYEGLLANTSVQI</sequence>
<dbReference type="GO" id="GO:0016020">
    <property type="term" value="C:membrane"/>
    <property type="evidence" value="ECO:0007669"/>
    <property type="project" value="TreeGrafter"/>
</dbReference>
<feature type="transmembrane region" description="Helical" evidence="2">
    <location>
        <begin position="171"/>
        <end position="189"/>
    </location>
</feature>
<evidence type="ECO:0000313" key="4">
    <source>
        <dbReference type="EMBL" id="CAG8443064.1"/>
    </source>
</evidence>
<keyword evidence="2" id="KW-0812">Transmembrane</keyword>
<gene>
    <name evidence="4" type="ORF">AGERDE_LOCUS1216</name>
</gene>
<feature type="domain" description="SAP" evidence="3">
    <location>
        <begin position="9"/>
        <end position="43"/>
    </location>
</feature>
<dbReference type="PROSITE" id="PS50800">
    <property type="entry name" value="SAP"/>
    <property type="match status" value="1"/>
</dbReference>
<feature type="compositionally biased region" description="Basic and acidic residues" evidence="1">
    <location>
        <begin position="97"/>
        <end position="110"/>
    </location>
</feature>
<reference evidence="4" key="1">
    <citation type="submission" date="2021-06" db="EMBL/GenBank/DDBJ databases">
        <authorList>
            <person name="Kallberg Y."/>
            <person name="Tangrot J."/>
            <person name="Rosling A."/>
        </authorList>
    </citation>
    <scope>NUCLEOTIDE SEQUENCE</scope>
    <source>
        <strain evidence="4">MT106</strain>
    </source>
</reference>
<feature type="transmembrane region" description="Helical" evidence="2">
    <location>
        <begin position="231"/>
        <end position="249"/>
    </location>
</feature>
<feature type="transmembrane region" description="Helical" evidence="2">
    <location>
        <begin position="261"/>
        <end position="280"/>
    </location>
</feature>
<feature type="region of interest" description="Disordered" evidence="1">
    <location>
        <begin position="44"/>
        <end position="110"/>
    </location>
</feature>
<keyword evidence="2" id="KW-0472">Membrane</keyword>
<keyword evidence="5" id="KW-1185">Reference proteome</keyword>
<evidence type="ECO:0000256" key="1">
    <source>
        <dbReference type="SAM" id="MobiDB-lite"/>
    </source>
</evidence>
<dbReference type="InterPro" id="IPR003034">
    <property type="entry name" value="SAP_dom"/>
</dbReference>
<evidence type="ECO:0000259" key="3">
    <source>
        <dbReference type="PROSITE" id="PS50800"/>
    </source>
</evidence>
<dbReference type="OrthoDB" id="5569309at2759"/>
<dbReference type="InterPro" id="IPR038872">
    <property type="entry name" value="Put_GTT3"/>
</dbReference>
<feature type="transmembrane region" description="Helical" evidence="2">
    <location>
        <begin position="292"/>
        <end position="311"/>
    </location>
</feature>
<organism evidence="4 5">
    <name type="scientific">Ambispora gerdemannii</name>
    <dbReference type="NCBI Taxonomy" id="144530"/>
    <lineage>
        <taxon>Eukaryota</taxon>
        <taxon>Fungi</taxon>
        <taxon>Fungi incertae sedis</taxon>
        <taxon>Mucoromycota</taxon>
        <taxon>Glomeromycotina</taxon>
        <taxon>Glomeromycetes</taxon>
        <taxon>Archaeosporales</taxon>
        <taxon>Ambisporaceae</taxon>
        <taxon>Ambispora</taxon>
    </lineage>
</organism>
<keyword evidence="2" id="KW-1133">Transmembrane helix</keyword>
<dbReference type="PANTHER" id="PTHR41807">
    <property type="entry name" value="GLUTATHIONE TRANSFERASE 3"/>
    <property type="match status" value="1"/>
</dbReference>
<proteinExistence type="predicted"/>
<dbReference type="Proteomes" id="UP000789831">
    <property type="component" value="Unassembled WGS sequence"/>
</dbReference>